<keyword evidence="3 4" id="KW-0732">Signal</keyword>
<name>A0A934KJ13_9BACT</name>
<keyword evidence="2" id="KW-0813">Transport</keyword>
<comment type="caution">
    <text evidence="5">The sequence shown here is derived from an EMBL/GenBank/DDBJ whole genome shotgun (WGS) entry which is preliminary data.</text>
</comment>
<sequence length="408" mass="44064">MRSSARAINCLVVLALVLTGCGTSSTSNTSSGPVTLTMWAMGDEGDKLPTSDAMQAFKKANPNITVNVTAIPWGVAHDKLVTAVAGRQTPDLSLMGTTWMGEFGKIGVLDPVPSSVSKGDFYSGAWDAVVVNGKAVGVPWYVDTRTLFYRTDLAQKAGINSAPQTWNDLMKLAQAYKTSGNQYGIYLQSNDDQEWLPFLYSAGGDVMQNGKFTLDSQASVKSLTEWVKYFQQGLTPKSEAQGFDVTQTFTSGATPMFISGPWQISTLLKSDPQITGKWAVARVPKDQTSTSWAGGGDLAVFKNSQHRDAAWKLVQFLAQREQQISWFKTINDLPAVKAAWQDPALSGDQNLKVYGDQLTTTKAPPAIAEWTEIDKSINDWLEKASAGQVTPAQAAAGMQQAATSLHKS</sequence>
<dbReference type="GO" id="GO:0015768">
    <property type="term" value="P:maltose transport"/>
    <property type="evidence" value="ECO:0007669"/>
    <property type="project" value="TreeGrafter"/>
</dbReference>
<dbReference type="Proteomes" id="UP000620075">
    <property type="component" value="Unassembled WGS sequence"/>
</dbReference>
<protein>
    <submittedName>
        <fullName evidence="5">Sugar ABC transporter substrate-binding protein</fullName>
    </submittedName>
</protein>
<proteinExistence type="inferred from homology"/>
<gene>
    <name evidence="5" type="ORF">JF888_07230</name>
</gene>
<evidence type="ECO:0000313" key="6">
    <source>
        <dbReference type="Proteomes" id="UP000620075"/>
    </source>
</evidence>
<dbReference type="PANTHER" id="PTHR30061:SF50">
    <property type="entry name" value="MALTOSE_MALTODEXTRIN-BINDING PERIPLASMIC PROTEIN"/>
    <property type="match status" value="1"/>
</dbReference>
<dbReference type="PROSITE" id="PS51257">
    <property type="entry name" value="PROKAR_LIPOPROTEIN"/>
    <property type="match status" value="1"/>
</dbReference>
<evidence type="ECO:0000256" key="4">
    <source>
        <dbReference type="SAM" id="SignalP"/>
    </source>
</evidence>
<dbReference type="InterPro" id="IPR006059">
    <property type="entry name" value="SBP"/>
</dbReference>
<evidence type="ECO:0000313" key="5">
    <source>
        <dbReference type="EMBL" id="MBJ7602970.1"/>
    </source>
</evidence>
<dbReference type="SUPFAM" id="SSF53850">
    <property type="entry name" value="Periplasmic binding protein-like II"/>
    <property type="match status" value="1"/>
</dbReference>
<comment type="similarity">
    <text evidence="1">Belongs to the bacterial solute-binding protein 1 family.</text>
</comment>
<dbReference type="GO" id="GO:1901982">
    <property type="term" value="F:maltose binding"/>
    <property type="evidence" value="ECO:0007669"/>
    <property type="project" value="TreeGrafter"/>
</dbReference>
<reference evidence="5 6" key="1">
    <citation type="submission" date="2020-10" db="EMBL/GenBank/DDBJ databases">
        <title>Ca. Dormibacterota MAGs.</title>
        <authorList>
            <person name="Montgomery K."/>
        </authorList>
    </citation>
    <scope>NUCLEOTIDE SEQUENCE [LARGE SCALE GENOMIC DNA]</scope>
    <source>
        <strain evidence="5">SC8811_S16_3</strain>
    </source>
</reference>
<dbReference type="RefSeq" id="WP_338178195.1">
    <property type="nucleotide sequence ID" value="NZ_JAEKNQ010000029.1"/>
</dbReference>
<accession>A0A934KJ13</accession>
<dbReference type="EMBL" id="JAEKNQ010000029">
    <property type="protein sequence ID" value="MBJ7602970.1"/>
    <property type="molecule type" value="Genomic_DNA"/>
</dbReference>
<dbReference type="Pfam" id="PF01547">
    <property type="entry name" value="SBP_bac_1"/>
    <property type="match status" value="1"/>
</dbReference>
<feature type="chain" id="PRO_5037738966" evidence="4">
    <location>
        <begin position="30"/>
        <end position="408"/>
    </location>
</feature>
<dbReference type="CDD" id="cd14747">
    <property type="entry name" value="PBP2_MalE"/>
    <property type="match status" value="1"/>
</dbReference>
<dbReference type="PANTHER" id="PTHR30061">
    <property type="entry name" value="MALTOSE-BINDING PERIPLASMIC PROTEIN"/>
    <property type="match status" value="1"/>
</dbReference>
<dbReference type="Gene3D" id="3.40.190.10">
    <property type="entry name" value="Periplasmic binding protein-like II"/>
    <property type="match status" value="2"/>
</dbReference>
<dbReference type="AlphaFoldDB" id="A0A934KJ13"/>
<evidence type="ECO:0000256" key="1">
    <source>
        <dbReference type="ARBA" id="ARBA00008520"/>
    </source>
</evidence>
<dbReference type="GO" id="GO:0055052">
    <property type="term" value="C:ATP-binding cassette (ABC) transporter complex, substrate-binding subunit-containing"/>
    <property type="evidence" value="ECO:0007669"/>
    <property type="project" value="TreeGrafter"/>
</dbReference>
<organism evidence="5 6">
    <name type="scientific">Candidatus Dormiibacter inghamiae</name>
    <dbReference type="NCBI Taxonomy" id="3127013"/>
    <lineage>
        <taxon>Bacteria</taxon>
        <taxon>Bacillati</taxon>
        <taxon>Candidatus Dormiibacterota</taxon>
        <taxon>Candidatus Dormibacteria</taxon>
        <taxon>Candidatus Dormibacterales</taxon>
        <taxon>Candidatus Dormibacteraceae</taxon>
        <taxon>Candidatus Dormiibacter</taxon>
    </lineage>
</organism>
<evidence type="ECO:0000256" key="3">
    <source>
        <dbReference type="ARBA" id="ARBA00022729"/>
    </source>
</evidence>
<feature type="signal peptide" evidence="4">
    <location>
        <begin position="1"/>
        <end position="29"/>
    </location>
</feature>
<evidence type="ECO:0000256" key="2">
    <source>
        <dbReference type="ARBA" id="ARBA00022448"/>
    </source>
</evidence>
<dbReference type="GO" id="GO:0042956">
    <property type="term" value="P:maltodextrin transmembrane transport"/>
    <property type="evidence" value="ECO:0007669"/>
    <property type="project" value="TreeGrafter"/>
</dbReference>